<keyword evidence="4" id="KW-1185">Reference proteome</keyword>
<proteinExistence type="predicted"/>
<accession>A0A1H1RQ73</accession>
<evidence type="ECO:0000313" key="4">
    <source>
        <dbReference type="Proteomes" id="UP000199092"/>
    </source>
</evidence>
<dbReference type="Proteomes" id="UP000199092">
    <property type="component" value="Chromosome I"/>
</dbReference>
<dbReference type="EMBL" id="LT629749">
    <property type="protein sequence ID" value="SDS37875.1"/>
    <property type="molecule type" value="Genomic_DNA"/>
</dbReference>
<dbReference type="OrthoDB" id="8087138at2"/>
<name>A0A1H1RQ73_9ACTN</name>
<evidence type="ECO:0000313" key="3">
    <source>
        <dbReference type="EMBL" id="SDS37875.1"/>
    </source>
</evidence>
<dbReference type="InterPro" id="IPR032710">
    <property type="entry name" value="NTF2-like_dom_sf"/>
</dbReference>
<gene>
    <name evidence="3" type="ORF">SAMN04488543_1620</name>
</gene>
<evidence type="ECO:0000259" key="2">
    <source>
        <dbReference type="Pfam" id="PF12680"/>
    </source>
</evidence>
<dbReference type="RefSeq" id="WP_091411832.1">
    <property type="nucleotide sequence ID" value="NZ_LT629749.1"/>
</dbReference>
<dbReference type="Gene3D" id="3.10.450.50">
    <property type="match status" value="1"/>
</dbReference>
<dbReference type="SUPFAM" id="SSF54427">
    <property type="entry name" value="NTF2-like"/>
    <property type="match status" value="1"/>
</dbReference>
<reference evidence="3 4" key="1">
    <citation type="submission" date="2016-10" db="EMBL/GenBank/DDBJ databases">
        <authorList>
            <person name="de Groot N.N."/>
        </authorList>
    </citation>
    <scope>NUCLEOTIDE SEQUENCE [LARGE SCALE GENOMIC DNA]</scope>
    <source>
        <strain evidence="3 4">DSM 21741</strain>
    </source>
</reference>
<sequence>MTTDAPVAASRARSWTRRFPRDPQTRGWSQLPEPRVPGFSLLDLTRAVEEGDVDHQASCYAPAAEVLVVDPDNPPSAPQQLHGRPAIRAWLLHTRSRRLGLRVTDLVDGGDRVAFTERWYHQDGTTAVATSTAEIEHALITTCYTVLVWDHDPA</sequence>
<dbReference type="STRING" id="546871.SAMN04488543_1620"/>
<organism evidence="3 4">
    <name type="scientific">Friedmanniella luteola</name>
    <dbReference type="NCBI Taxonomy" id="546871"/>
    <lineage>
        <taxon>Bacteria</taxon>
        <taxon>Bacillati</taxon>
        <taxon>Actinomycetota</taxon>
        <taxon>Actinomycetes</taxon>
        <taxon>Propionibacteriales</taxon>
        <taxon>Nocardioidaceae</taxon>
        <taxon>Friedmanniella</taxon>
    </lineage>
</organism>
<feature type="domain" description="SnoaL-like" evidence="2">
    <location>
        <begin position="45"/>
        <end position="131"/>
    </location>
</feature>
<dbReference type="AlphaFoldDB" id="A0A1H1RQ73"/>
<evidence type="ECO:0000256" key="1">
    <source>
        <dbReference type="SAM" id="MobiDB-lite"/>
    </source>
</evidence>
<feature type="region of interest" description="Disordered" evidence="1">
    <location>
        <begin position="1"/>
        <end position="32"/>
    </location>
</feature>
<dbReference type="InterPro" id="IPR037401">
    <property type="entry name" value="SnoaL-like"/>
</dbReference>
<dbReference type="Pfam" id="PF12680">
    <property type="entry name" value="SnoaL_2"/>
    <property type="match status" value="1"/>
</dbReference>
<protein>
    <submittedName>
        <fullName evidence="3">SnoaL-like domain-containing protein</fullName>
    </submittedName>
</protein>